<comment type="subcellular location">
    <subcellularLocation>
        <location evidence="1 6">Nucleus</location>
    </subcellularLocation>
</comment>
<evidence type="ECO:0000256" key="3">
    <source>
        <dbReference type="ARBA" id="ARBA00022478"/>
    </source>
</evidence>
<dbReference type="PANTHER" id="PTHR12780">
    <property type="entry name" value="RNA POLYMERASE III DNA DIRECTED , 39KD SUBUNIT-RELATED"/>
    <property type="match status" value="1"/>
</dbReference>
<dbReference type="InterPro" id="IPR016049">
    <property type="entry name" value="RNA_pol_Rpc34-like"/>
</dbReference>
<dbReference type="GO" id="GO:0005666">
    <property type="term" value="C:RNA polymerase III complex"/>
    <property type="evidence" value="ECO:0007669"/>
    <property type="project" value="UniProtKB-UniRule"/>
</dbReference>
<dbReference type="InterPro" id="IPR007832">
    <property type="entry name" value="RNA_pol_Rpc34"/>
</dbReference>
<feature type="compositionally biased region" description="Basic residues" evidence="7">
    <location>
        <begin position="300"/>
        <end position="309"/>
    </location>
</feature>
<dbReference type="GO" id="GO:0005654">
    <property type="term" value="C:nucleoplasm"/>
    <property type="evidence" value="ECO:0007669"/>
    <property type="project" value="UniProtKB-ARBA"/>
</dbReference>
<feature type="compositionally biased region" description="Basic residues" evidence="7">
    <location>
        <begin position="257"/>
        <end position="267"/>
    </location>
</feature>
<dbReference type="InterPro" id="IPR036390">
    <property type="entry name" value="WH_DNA-bd_sf"/>
</dbReference>
<organism evidence="8 9">
    <name type="scientific">Dichomitus squalens</name>
    <dbReference type="NCBI Taxonomy" id="114155"/>
    <lineage>
        <taxon>Eukaryota</taxon>
        <taxon>Fungi</taxon>
        <taxon>Dikarya</taxon>
        <taxon>Basidiomycota</taxon>
        <taxon>Agaricomycotina</taxon>
        <taxon>Agaricomycetes</taxon>
        <taxon>Polyporales</taxon>
        <taxon>Polyporaceae</taxon>
        <taxon>Dichomitus</taxon>
    </lineage>
</organism>
<reference evidence="8 9" key="1">
    <citation type="submission" date="2019-01" db="EMBL/GenBank/DDBJ databases">
        <title>Draft genome sequences of three monokaryotic isolates of the white-rot basidiomycete fungus Dichomitus squalens.</title>
        <authorList>
            <consortium name="DOE Joint Genome Institute"/>
            <person name="Lopez S.C."/>
            <person name="Andreopoulos B."/>
            <person name="Pangilinan J."/>
            <person name="Lipzen A."/>
            <person name="Riley R."/>
            <person name="Ahrendt S."/>
            <person name="Ng V."/>
            <person name="Barry K."/>
            <person name="Daum C."/>
            <person name="Grigoriev I.V."/>
            <person name="Hilden K.S."/>
            <person name="Makela M.R."/>
            <person name="de Vries R.P."/>
        </authorList>
    </citation>
    <scope>NUCLEOTIDE SEQUENCE [LARGE SCALE GENOMIC DNA]</scope>
    <source>
        <strain evidence="8 9">CBS 464.89</strain>
    </source>
</reference>
<proteinExistence type="inferred from homology"/>
<feature type="region of interest" description="Disordered" evidence="7">
    <location>
        <begin position="240"/>
        <end position="347"/>
    </location>
</feature>
<dbReference type="Gene3D" id="1.10.10.10">
    <property type="entry name" value="Winged helix-like DNA-binding domain superfamily/Winged helix DNA-binding domain"/>
    <property type="match status" value="1"/>
</dbReference>
<dbReference type="InterPro" id="IPR036388">
    <property type="entry name" value="WH-like_DNA-bd_sf"/>
</dbReference>
<dbReference type="Proteomes" id="UP000292082">
    <property type="component" value="Unassembled WGS sequence"/>
</dbReference>
<dbReference type="STRING" id="114155.A0A4Q9PRE8"/>
<keyword evidence="3 6" id="KW-0240">DNA-directed RNA polymerase</keyword>
<dbReference type="GO" id="GO:0006383">
    <property type="term" value="P:transcription by RNA polymerase III"/>
    <property type="evidence" value="ECO:0007669"/>
    <property type="project" value="UniProtKB-UniRule"/>
</dbReference>
<keyword evidence="9" id="KW-1185">Reference proteome</keyword>
<dbReference type="PIRSF" id="PIRSF028763">
    <property type="entry name" value="RNA_pol_Rpc34"/>
    <property type="match status" value="1"/>
</dbReference>
<dbReference type="Pfam" id="PF05158">
    <property type="entry name" value="RNA_pol_Rpc34"/>
    <property type="match status" value="2"/>
</dbReference>
<dbReference type="FunFam" id="1.10.10.10:FF:000116">
    <property type="entry name" value="DNA-directed RNA polymerase III subunit RPC6"/>
    <property type="match status" value="1"/>
</dbReference>
<evidence type="ECO:0000256" key="2">
    <source>
        <dbReference type="ARBA" id="ARBA00011038"/>
    </source>
</evidence>
<sequence>MSRQPNPLERKFNQAALAAPDKIISQKEIDRLGPDPPARTRLPSTSFWERWGLFALLAGEGSRILHRAVSQDELETKKGLGREETLVLNRIRAAGNQGIWTKHVKAQTQLHQTVLDRCLKSLTQKQLIRTVNDVRHTTRKIYMLAHLEPSVELTGGPWYTDKELDAEFIKLLSDVCLKIVRDHSFPKATQGEDTPRAVIQELIKKIRVTETELTVHHVEMILEVLILDGKTEKIPAFHVPEPALDEDQESREEVQRSRKASNRKRRYQDRNMEPDRRRRRRSAATDSEDDTSTSGEDRPLRKRRRRHHKGDFDDSFRRKRKGIGKERNARSSSDTEDETDPVGDGPGFVYRAVYEEPVTLGLNQAPCTVCPVSDFCHEEGPVNPQGCVYYGTWPSVRGAWLE</sequence>
<gene>
    <name evidence="8" type="ORF">BD310DRAFT_949732</name>
</gene>
<evidence type="ECO:0000256" key="1">
    <source>
        <dbReference type="ARBA" id="ARBA00004123"/>
    </source>
</evidence>
<evidence type="ECO:0000256" key="6">
    <source>
        <dbReference type="PIRNR" id="PIRNR028763"/>
    </source>
</evidence>
<dbReference type="SUPFAM" id="SSF46785">
    <property type="entry name" value="Winged helix' DNA-binding domain"/>
    <property type="match status" value="1"/>
</dbReference>
<evidence type="ECO:0000256" key="5">
    <source>
        <dbReference type="ARBA" id="ARBA00023242"/>
    </source>
</evidence>
<comment type="similarity">
    <text evidence="2 6">Belongs to the eukaryotic RPC34/RPC39 RNA polymerase subunit family.</text>
</comment>
<dbReference type="EMBL" id="ML145143">
    <property type="protein sequence ID" value="TBU56961.1"/>
    <property type="molecule type" value="Genomic_DNA"/>
</dbReference>
<dbReference type="GO" id="GO:0005737">
    <property type="term" value="C:cytoplasm"/>
    <property type="evidence" value="ECO:0007669"/>
    <property type="project" value="UniProtKB-ARBA"/>
</dbReference>
<evidence type="ECO:0000256" key="7">
    <source>
        <dbReference type="SAM" id="MobiDB-lite"/>
    </source>
</evidence>
<evidence type="ECO:0000256" key="4">
    <source>
        <dbReference type="ARBA" id="ARBA00023163"/>
    </source>
</evidence>
<evidence type="ECO:0000313" key="9">
    <source>
        <dbReference type="Proteomes" id="UP000292082"/>
    </source>
</evidence>
<name>A0A4Q9PRE8_9APHY</name>
<dbReference type="AlphaFoldDB" id="A0A4Q9PRE8"/>
<keyword evidence="5 6" id="KW-0539">Nucleus</keyword>
<evidence type="ECO:0000313" key="8">
    <source>
        <dbReference type="EMBL" id="TBU56961.1"/>
    </source>
</evidence>
<keyword evidence="4 6" id="KW-0804">Transcription</keyword>
<accession>A0A4Q9PRE8</accession>
<comment type="function">
    <text evidence="6">DNA-dependent RNA polymerase catalyzes the transcription of DNA into RNA using the four ribonucleoside triphosphates as substrates. Specific peripheric component of RNA polymerase III which synthesizes small RNAs, such as 5S rRNA and tRNAs.</text>
</comment>
<protein>
    <recommendedName>
        <fullName evidence="6">DNA-directed RNA polymerase III subunit RPC6</fullName>
        <shortName evidence="6">RNA polymerase III subunit C6</shortName>
    </recommendedName>
</protein>